<sequence>MAHDRPMAGGFPDEVDRVLDRDRGEAERADWDTWHELRASRRSYAQFVRYGDYGILAARNLARSADDTDRSPYGLLRYTTERTFLVARFWAEKRGETGATGEAARWITGFPDFRGSGASTGDRWHEQCARTTDAKGTGNGGTPWGTSST</sequence>
<keyword evidence="3" id="KW-1185">Reference proteome</keyword>
<reference evidence="2 3" key="1">
    <citation type="journal article" date="2021" name="Res Sq">
        <title>Streptomyces Pimoensis sp. nov., Isolated From the Taklimakan Desert in Xinjiang, China.</title>
        <authorList>
            <person name="Zhang P."/>
            <person name="Luo X."/>
            <person name="Luo X."/>
            <person name="Liu Z."/>
            <person name="Xia Z."/>
            <person name="Wan C."/>
            <person name="zhang L."/>
        </authorList>
    </citation>
    <scope>NUCLEOTIDE SEQUENCE [LARGE SCALE GENOMIC DNA]</scope>
    <source>
        <strain evidence="2 3">TRM75549</strain>
    </source>
</reference>
<proteinExistence type="predicted"/>
<feature type="region of interest" description="Disordered" evidence="1">
    <location>
        <begin position="129"/>
        <end position="149"/>
    </location>
</feature>
<evidence type="ECO:0000256" key="1">
    <source>
        <dbReference type="SAM" id="MobiDB-lite"/>
    </source>
</evidence>
<dbReference type="InterPro" id="IPR025683">
    <property type="entry name" value="Protein_beta"/>
</dbReference>
<accession>A0ABV4J2B5</accession>
<comment type="caution">
    <text evidence="2">The sequence shown here is derived from an EMBL/GenBank/DDBJ whole genome shotgun (WGS) entry which is preliminary data.</text>
</comment>
<dbReference type="Pfam" id="PF14350">
    <property type="entry name" value="Beta_protein"/>
    <property type="match status" value="1"/>
</dbReference>
<protein>
    <submittedName>
        <fullName evidence="2">Beta family protein</fullName>
    </submittedName>
</protein>
<dbReference type="Proteomes" id="UP001567537">
    <property type="component" value="Unassembled WGS sequence"/>
</dbReference>
<name>A0ABV4J2B5_9ACTN</name>
<evidence type="ECO:0000313" key="2">
    <source>
        <dbReference type="EMBL" id="MEZ3181070.1"/>
    </source>
</evidence>
<evidence type="ECO:0000313" key="3">
    <source>
        <dbReference type="Proteomes" id="UP001567537"/>
    </source>
</evidence>
<organism evidence="2 3">
    <name type="scientific">Streptomyces pimonensis</name>
    <dbReference type="NCBI Taxonomy" id="2860288"/>
    <lineage>
        <taxon>Bacteria</taxon>
        <taxon>Bacillati</taxon>
        <taxon>Actinomycetota</taxon>
        <taxon>Actinomycetes</taxon>
        <taxon>Kitasatosporales</taxon>
        <taxon>Streptomycetaceae</taxon>
        <taxon>Streptomyces</taxon>
    </lineage>
</organism>
<dbReference type="EMBL" id="JAHWZY010000021">
    <property type="protein sequence ID" value="MEZ3181070.1"/>
    <property type="molecule type" value="Genomic_DNA"/>
</dbReference>
<gene>
    <name evidence="2" type="ORF">KYY02_20955</name>
</gene>